<dbReference type="PANTHER" id="PTHR37937:SF1">
    <property type="entry name" value="CONJUGATIVE TRANSFER: DNA TRANSPORT"/>
    <property type="match status" value="1"/>
</dbReference>
<evidence type="ECO:0000256" key="6">
    <source>
        <dbReference type="ARBA" id="ARBA00023136"/>
    </source>
</evidence>
<organism evidence="7">
    <name type="scientific">human gut metagenome</name>
    <dbReference type="NCBI Taxonomy" id="408170"/>
    <lineage>
        <taxon>unclassified sequences</taxon>
        <taxon>metagenomes</taxon>
        <taxon>organismal metagenomes</taxon>
    </lineage>
</organism>
<keyword evidence="6" id="KW-0472">Membrane</keyword>
<protein>
    <submittedName>
        <fullName evidence="7">Type IV secretory pathway, VirD4 component</fullName>
    </submittedName>
</protein>
<evidence type="ECO:0000256" key="2">
    <source>
        <dbReference type="ARBA" id="ARBA00008806"/>
    </source>
</evidence>
<feature type="non-terminal residue" evidence="7">
    <location>
        <position position="1"/>
    </location>
</feature>
<dbReference type="GO" id="GO:0005886">
    <property type="term" value="C:plasma membrane"/>
    <property type="evidence" value="ECO:0007669"/>
    <property type="project" value="UniProtKB-SubCell"/>
</dbReference>
<dbReference type="InterPro" id="IPR051539">
    <property type="entry name" value="T4SS-coupling_protein"/>
</dbReference>
<dbReference type="CDD" id="cd01127">
    <property type="entry name" value="TrwB_TraG_TraD_VirD4"/>
    <property type="match status" value="1"/>
</dbReference>
<accession>K1TL18</accession>
<evidence type="ECO:0000313" key="7">
    <source>
        <dbReference type="EMBL" id="EKC70408.1"/>
    </source>
</evidence>
<comment type="caution">
    <text evidence="7">The sequence shown here is derived from an EMBL/GenBank/DDBJ whole genome shotgun (WGS) entry which is preliminary data.</text>
</comment>
<feature type="non-terminal residue" evidence="7">
    <location>
        <position position="293"/>
    </location>
</feature>
<dbReference type="AlphaFoldDB" id="K1TL18"/>
<evidence type="ECO:0000256" key="3">
    <source>
        <dbReference type="ARBA" id="ARBA00022475"/>
    </source>
</evidence>
<dbReference type="InterPro" id="IPR027417">
    <property type="entry name" value="P-loop_NTPase"/>
</dbReference>
<comment type="similarity">
    <text evidence="2">Belongs to the VirD4/TraG family.</text>
</comment>
<reference evidence="7" key="1">
    <citation type="journal article" date="2013" name="Environ. Microbiol.">
        <title>Microbiota from the distal guts of lean and obese adolescents exhibit partial functional redundancy besides clear differences in community structure.</title>
        <authorList>
            <person name="Ferrer M."/>
            <person name="Ruiz A."/>
            <person name="Lanza F."/>
            <person name="Haange S.B."/>
            <person name="Oberbach A."/>
            <person name="Till H."/>
            <person name="Bargiela R."/>
            <person name="Campoy C."/>
            <person name="Segura M.T."/>
            <person name="Richter M."/>
            <person name="von Bergen M."/>
            <person name="Seifert J."/>
            <person name="Suarez A."/>
        </authorList>
    </citation>
    <scope>NUCLEOTIDE SEQUENCE</scope>
</reference>
<dbReference type="SUPFAM" id="SSF52540">
    <property type="entry name" value="P-loop containing nucleoside triphosphate hydrolases"/>
    <property type="match status" value="1"/>
</dbReference>
<name>K1TL18_9ZZZZ</name>
<dbReference type="Pfam" id="PF02534">
    <property type="entry name" value="T4SS-DNA_transf"/>
    <property type="match status" value="1"/>
</dbReference>
<dbReference type="InterPro" id="IPR003688">
    <property type="entry name" value="TraG/VirD4"/>
</dbReference>
<evidence type="ECO:0000256" key="1">
    <source>
        <dbReference type="ARBA" id="ARBA00004651"/>
    </source>
</evidence>
<dbReference type="EMBL" id="AJWY01005155">
    <property type="protein sequence ID" value="EKC70408.1"/>
    <property type="molecule type" value="Genomic_DNA"/>
</dbReference>
<keyword evidence="4" id="KW-0812">Transmembrane</keyword>
<gene>
    <name evidence="7" type="ORF">LEA_07799</name>
</gene>
<evidence type="ECO:0000256" key="4">
    <source>
        <dbReference type="ARBA" id="ARBA00022692"/>
    </source>
</evidence>
<proteinExistence type="inferred from homology"/>
<comment type="subcellular location">
    <subcellularLocation>
        <location evidence="1">Cell membrane</location>
        <topology evidence="1">Multi-pass membrane protein</topology>
    </subcellularLocation>
</comment>
<keyword evidence="5" id="KW-1133">Transmembrane helix</keyword>
<keyword evidence="3" id="KW-1003">Cell membrane</keyword>
<dbReference type="PANTHER" id="PTHR37937">
    <property type="entry name" value="CONJUGATIVE TRANSFER: DNA TRANSPORT"/>
    <property type="match status" value="1"/>
</dbReference>
<evidence type="ECO:0000256" key="5">
    <source>
        <dbReference type="ARBA" id="ARBA00022989"/>
    </source>
</evidence>
<sequence>NAYANACLKLTPGAEYGTAEWGSIKEFNKKFAAPEEKDNKILSENIRLKYDASTLKNNNMFIVGGSGAGKTAFAVSPNLLNNSCSGVYTDPKGGLLEDYGEYLKAQPYTRVYQINLCEMEKSMRFNPFVFLRKQSEIPRLIANIMKNTTPDEGLNNTADPFWDKSESMYLQAIFYYIWLECPMQSVDPFTGEITTLRKNFESVLRLLDEAEINDDGEESPLEMRFRILAEEKPRHPAIATYNRFGKGAGDTMRSVIMCANSRFNAFDNEELLHILSDNDIPLDELGTGINGDG</sequence>